<dbReference type="InterPro" id="IPR006433">
    <property type="entry name" value="Prohead_protease"/>
</dbReference>
<sequence length="203" mass="22425">MDPTPLHAATRERRVTPLAGIEVRAADDDSGQLRFRGRAVVYNQLSDDLGGWRERIMPGAATRTLDADPDVRFVINHNPDLLLSRTRNGTLRLTQDDEGVLVDAEMANVSHARDLAVLLERGDITQMSFAFWITAHGWAGDVHEVYAFDLDGGDVSVVTYPAFPQTSAELASRAAAHLARPSAERPLALYQHRVRQYVLLAQA</sequence>
<dbReference type="Proteomes" id="UP001596302">
    <property type="component" value="Unassembled WGS sequence"/>
</dbReference>
<dbReference type="RefSeq" id="WP_379583215.1">
    <property type="nucleotide sequence ID" value="NZ_JBHSQW010000009.1"/>
</dbReference>
<dbReference type="NCBIfam" id="TIGR01543">
    <property type="entry name" value="proheadase_HK97"/>
    <property type="match status" value="1"/>
</dbReference>
<name>A0ABW1IYN4_9PSEU</name>
<evidence type="ECO:0000256" key="1">
    <source>
        <dbReference type="ARBA" id="ARBA00022612"/>
    </source>
</evidence>
<reference evidence="6" key="1">
    <citation type="journal article" date="2019" name="Int. J. Syst. Evol. Microbiol.">
        <title>The Global Catalogue of Microorganisms (GCM) 10K type strain sequencing project: providing services to taxonomists for standard genome sequencing and annotation.</title>
        <authorList>
            <consortium name="The Broad Institute Genomics Platform"/>
            <consortium name="The Broad Institute Genome Sequencing Center for Infectious Disease"/>
            <person name="Wu L."/>
            <person name="Ma J."/>
        </authorList>
    </citation>
    <scope>NUCLEOTIDE SEQUENCE [LARGE SCALE GENOMIC DNA]</scope>
    <source>
        <strain evidence="6">CCM 8391</strain>
    </source>
</reference>
<evidence type="ECO:0000256" key="3">
    <source>
        <dbReference type="ARBA" id="ARBA00022801"/>
    </source>
</evidence>
<dbReference type="InterPro" id="IPR054613">
    <property type="entry name" value="Peptidase_S78_dom"/>
</dbReference>
<dbReference type="GO" id="GO:0006508">
    <property type="term" value="P:proteolysis"/>
    <property type="evidence" value="ECO:0007669"/>
    <property type="project" value="UniProtKB-KW"/>
</dbReference>
<dbReference type="EMBL" id="JBHSQW010000009">
    <property type="protein sequence ID" value="MFC5993546.1"/>
    <property type="molecule type" value="Genomic_DNA"/>
</dbReference>
<gene>
    <name evidence="5" type="ORF">ACFQE5_04860</name>
</gene>
<protein>
    <submittedName>
        <fullName evidence="5">HK97 family phage prohead protease</fullName>
    </submittedName>
</protein>
<organism evidence="5 6">
    <name type="scientific">Pseudonocardia hispaniensis</name>
    <dbReference type="NCBI Taxonomy" id="904933"/>
    <lineage>
        <taxon>Bacteria</taxon>
        <taxon>Bacillati</taxon>
        <taxon>Actinomycetota</taxon>
        <taxon>Actinomycetes</taxon>
        <taxon>Pseudonocardiales</taxon>
        <taxon>Pseudonocardiaceae</taxon>
        <taxon>Pseudonocardia</taxon>
    </lineage>
</organism>
<dbReference type="GO" id="GO:0008233">
    <property type="term" value="F:peptidase activity"/>
    <property type="evidence" value="ECO:0007669"/>
    <property type="project" value="UniProtKB-KW"/>
</dbReference>
<keyword evidence="3" id="KW-0378">Hydrolase</keyword>
<evidence type="ECO:0000313" key="5">
    <source>
        <dbReference type="EMBL" id="MFC5993546.1"/>
    </source>
</evidence>
<keyword evidence="2 5" id="KW-0645">Protease</keyword>
<proteinExistence type="predicted"/>
<keyword evidence="1" id="KW-1188">Viral release from host cell</keyword>
<evidence type="ECO:0000313" key="6">
    <source>
        <dbReference type="Proteomes" id="UP001596302"/>
    </source>
</evidence>
<evidence type="ECO:0000256" key="2">
    <source>
        <dbReference type="ARBA" id="ARBA00022670"/>
    </source>
</evidence>
<dbReference type="Pfam" id="PF04586">
    <property type="entry name" value="Peptidase_S78"/>
    <property type="match status" value="1"/>
</dbReference>
<keyword evidence="6" id="KW-1185">Reference proteome</keyword>
<comment type="caution">
    <text evidence="5">The sequence shown here is derived from an EMBL/GenBank/DDBJ whole genome shotgun (WGS) entry which is preliminary data.</text>
</comment>
<accession>A0ABW1IYN4</accession>
<feature type="domain" description="Prohead serine protease" evidence="4">
    <location>
        <begin position="21"/>
        <end position="178"/>
    </location>
</feature>
<evidence type="ECO:0000259" key="4">
    <source>
        <dbReference type="Pfam" id="PF04586"/>
    </source>
</evidence>